<dbReference type="RefSeq" id="WP_253478456.1">
    <property type="nucleotide sequence ID" value="NZ_JALJXV010000005.1"/>
</dbReference>
<protein>
    <submittedName>
        <fullName evidence="2">FkbM family methyltransferase</fullName>
    </submittedName>
</protein>
<gene>
    <name evidence="2" type="ORF">J2T57_002416</name>
</gene>
<organism evidence="2 3">
    <name type="scientific">Natronocella acetinitrilica</name>
    <dbReference type="NCBI Taxonomy" id="414046"/>
    <lineage>
        <taxon>Bacteria</taxon>
        <taxon>Pseudomonadati</taxon>
        <taxon>Pseudomonadota</taxon>
        <taxon>Gammaproteobacteria</taxon>
        <taxon>Chromatiales</taxon>
        <taxon>Ectothiorhodospiraceae</taxon>
        <taxon>Natronocella</taxon>
    </lineage>
</organism>
<dbReference type="InterPro" id="IPR006342">
    <property type="entry name" value="FkbM_mtfrase"/>
</dbReference>
<proteinExistence type="predicted"/>
<keyword evidence="3" id="KW-1185">Reference proteome</keyword>
<evidence type="ECO:0000313" key="3">
    <source>
        <dbReference type="Proteomes" id="UP001205843"/>
    </source>
</evidence>
<dbReference type="GO" id="GO:0008168">
    <property type="term" value="F:methyltransferase activity"/>
    <property type="evidence" value="ECO:0007669"/>
    <property type="project" value="UniProtKB-KW"/>
</dbReference>
<sequence>MQLMASARLRRLVGTLRSICIYWRPGRQRGLRQLYSGFVRAGDLVFDVGAHVGDRTVAFAGLGARVVALEPQPQLLPVLRRVTRKLCRVTILTSAVGRETGEAELLLSAATPTVSTLSTDWVDSVKRDNQGFRGVAWDERVTVPVTTLDALIAQYGDPVFCKIDVEGFEAEVLAGLSRPIPAVSFEFVPGAEGVATDCITRLEALGRYEYNVVRGEQRQFLLAQWCDAVAMNQWLKEQASGGSGDVYARLATA</sequence>
<dbReference type="Gene3D" id="3.40.50.150">
    <property type="entry name" value="Vaccinia Virus protein VP39"/>
    <property type="match status" value="1"/>
</dbReference>
<accession>A0AAE3G6G3</accession>
<dbReference type="PANTHER" id="PTHR34203">
    <property type="entry name" value="METHYLTRANSFERASE, FKBM FAMILY PROTEIN"/>
    <property type="match status" value="1"/>
</dbReference>
<name>A0AAE3G6G3_9GAMM</name>
<dbReference type="Proteomes" id="UP001205843">
    <property type="component" value="Unassembled WGS sequence"/>
</dbReference>
<keyword evidence="2" id="KW-0808">Transferase</keyword>
<dbReference type="Pfam" id="PF05050">
    <property type="entry name" value="Methyltransf_21"/>
    <property type="match status" value="1"/>
</dbReference>
<comment type="caution">
    <text evidence="2">The sequence shown here is derived from an EMBL/GenBank/DDBJ whole genome shotgun (WGS) entry which is preliminary data.</text>
</comment>
<dbReference type="PANTHER" id="PTHR34203:SF15">
    <property type="entry name" value="SLL1173 PROTEIN"/>
    <property type="match status" value="1"/>
</dbReference>
<dbReference type="AlphaFoldDB" id="A0AAE3G6G3"/>
<dbReference type="GO" id="GO:0032259">
    <property type="term" value="P:methylation"/>
    <property type="evidence" value="ECO:0007669"/>
    <property type="project" value="UniProtKB-KW"/>
</dbReference>
<dbReference type="NCBIfam" id="TIGR01444">
    <property type="entry name" value="fkbM_fam"/>
    <property type="match status" value="1"/>
</dbReference>
<keyword evidence="2" id="KW-0489">Methyltransferase</keyword>
<reference evidence="2" key="1">
    <citation type="submission" date="2022-03" db="EMBL/GenBank/DDBJ databases">
        <title>Genomic Encyclopedia of Type Strains, Phase III (KMG-III): the genomes of soil and plant-associated and newly described type strains.</title>
        <authorList>
            <person name="Whitman W."/>
        </authorList>
    </citation>
    <scope>NUCLEOTIDE SEQUENCE</scope>
    <source>
        <strain evidence="2">ANL 6-2</strain>
    </source>
</reference>
<evidence type="ECO:0000313" key="2">
    <source>
        <dbReference type="EMBL" id="MCP1675268.1"/>
    </source>
</evidence>
<dbReference type="InterPro" id="IPR029063">
    <property type="entry name" value="SAM-dependent_MTases_sf"/>
</dbReference>
<evidence type="ECO:0000259" key="1">
    <source>
        <dbReference type="Pfam" id="PF05050"/>
    </source>
</evidence>
<dbReference type="SUPFAM" id="SSF53335">
    <property type="entry name" value="S-adenosyl-L-methionine-dependent methyltransferases"/>
    <property type="match status" value="1"/>
</dbReference>
<feature type="domain" description="Methyltransferase FkbM" evidence="1">
    <location>
        <begin position="47"/>
        <end position="182"/>
    </location>
</feature>
<dbReference type="EMBL" id="JALJXV010000005">
    <property type="protein sequence ID" value="MCP1675268.1"/>
    <property type="molecule type" value="Genomic_DNA"/>
</dbReference>
<dbReference type="InterPro" id="IPR052514">
    <property type="entry name" value="SAM-dependent_MTase"/>
</dbReference>